<dbReference type="FunFam" id="1.10.20.10:FF:000084">
    <property type="entry name" value="Histone H2B"/>
    <property type="match status" value="1"/>
</dbReference>
<evidence type="ECO:0000256" key="4">
    <source>
        <dbReference type="ARBA" id="ARBA00022454"/>
    </source>
</evidence>
<proteinExistence type="inferred from homology"/>
<dbReference type="SMART" id="SM00427">
    <property type="entry name" value="H2B"/>
    <property type="match status" value="1"/>
</dbReference>
<feature type="compositionally biased region" description="Low complexity" evidence="9">
    <location>
        <begin position="24"/>
        <end position="35"/>
    </location>
</feature>
<comment type="subunit">
    <text evidence="8">The nucleosome is a histone octamer containing two molecules each of H2A, H2B, H3 and H4 assembled in one H3-H4 heterotetramer and two H2A-H2B heterodimers. The octamer wraps approximately 147 bp of DNA.</text>
</comment>
<dbReference type="PANTHER" id="PTHR23428">
    <property type="entry name" value="HISTONE H2B"/>
    <property type="match status" value="1"/>
</dbReference>
<dbReference type="AlphaFoldDB" id="D0A7S0"/>
<name>D0A7S0_TRYB9</name>
<accession>D0A7S0</accession>
<evidence type="ECO:0000256" key="6">
    <source>
        <dbReference type="ARBA" id="ARBA00023242"/>
    </source>
</evidence>
<evidence type="ECO:0000256" key="9">
    <source>
        <dbReference type="SAM" id="MobiDB-lite"/>
    </source>
</evidence>
<evidence type="ECO:0000313" key="12">
    <source>
        <dbReference type="Proteomes" id="UP000002316"/>
    </source>
</evidence>
<comment type="similarity">
    <text evidence="3 8">Belongs to the histone H2B family.</text>
</comment>
<dbReference type="OrthoDB" id="7686794at2759"/>
<dbReference type="Proteomes" id="UP000002316">
    <property type="component" value="Chromosome 11"/>
</dbReference>
<dbReference type="GO" id="GO:0046982">
    <property type="term" value="F:protein heterodimerization activity"/>
    <property type="evidence" value="ECO:0007669"/>
    <property type="project" value="InterPro"/>
</dbReference>
<evidence type="ECO:0000313" key="11">
    <source>
        <dbReference type="EMBL" id="CBH17721.1"/>
    </source>
</evidence>
<organism evidence="11 12">
    <name type="scientific">Trypanosoma brucei gambiense (strain MHOM/CI/86/DAL972)</name>
    <dbReference type="NCBI Taxonomy" id="679716"/>
    <lineage>
        <taxon>Eukaryota</taxon>
        <taxon>Discoba</taxon>
        <taxon>Euglenozoa</taxon>
        <taxon>Kinetoplastea</taxon>
        <taxon>Metakinetoplastina</taxon>
        <taxon>Trypanosomatida</taxon>
        <taxon>Trypanosomatidae</taxon>
        <taxon>Trypanosoma</taxon>
    </lineage>
</organism>
<evidence type="ECO:0000256" key="3">
    <source>
        <dbReference type="ARBA" id="ARBA00006846"/>
    </source>
</evidence>
<dbReference type="GO" id="GO:0003677">
    <property type="term" value="F:DNA binding"/>
    <property type="evidence" value="ECO:0007669"/>
    <property type="project" value="UniProtKB-KW"/>
</dbReference>
<dbReference type="GeneID" id="23867874"/>
<protein>
    <recommendedName>
        <fullName evidence="8">Histone H2B</fullName>
    </recommendedName>
</protein>
<gene>
    <name evidence="11" type="ORF">TbgDal_XI8400</name>
</gene>
<evidence type="ECO:0000256" key="8">
    <source>
        <dbReference type="RuleBase" id="RU000451"/>
    </source>
</evidence>
<evidence type="ECO:0000256" key="5">
    <source>
        <dbReference type="ARBA" id="ARBA00023125"/>
    </source>
</evidence>
<keyword evidence="7 8" id="KW-0544">Nucleosome core</keyword>
<dbReference type="RefSeq" id="XP_011779985.1">
    <property type="nucleotide sequence ID" value="XM_011781683.1"/>
</dbReference>
<dbReference type="PROSITE" id="PS00357">
    <property type="entry name" value="HISTONE_H2B"/>
    <property type="match status" value="1"/>
</dbReference>
<evidence type="ECO:0000256" key="7">
    <source>
        <dbReference type="ARBA" id="ARBA00023269"/>
    </source>
</evidence>
<feature type="domain" description="Core Histone H2A/H2B/H3" evidence="10">
    <location>
        <begin position="52"/>
        <end position="132"/>
    </location>
</feature>
<dbReference type="VEuPathDB" id="TriTrypDB:Tbg972.11.8400"/>
<dbReference type="GO" id="GO:0005634">
    <property type="term" value="C:nucleus"/>
    <property type="evidence" value="ECO:0007669"/>
    <property type="project" value="UniProtKB-SubCell"/>
</dbReference>
<dbReference type="InterPro" id="IPR007125">
    <property type="entry name" value="H2A/H2B/H3"/>
</dbReference>
<dbReference type="PRINTS" id="PR00621">
    <property type="entry name" value="HISTONEH2B"/>
</dbReference>
<reference evidence="12" key="1">
    <citation type="journal article" date="2010" name="PLoS Negl. Trop. Dis.">
        <title>The genome sequence of Trypanosoma brucei gambiense, causative agent of chronic human african trypanosomiasis.</title>
        <authorList>
            <person name="Jackson A.P."/>
            <person name="Sanders M."/>
            <person name="Berry A."/>
            <person name="McQuillan J."/>
            <person name="Aslett M.A."/>
            <person name="Quail M.A."/>
            <person name="Chukualim B."/>
            <person name="Capewell P."/>
            <person name="MacLeod A."/>
            <person name="Melville S.E."/>
            <person name="Gibson W."/>
            <person name="Barry J.D."/>
            <person name="Berriman M."/>
            <person name="Hertz-Fowler C."/>
        </authorList>
    </citation>
    <scope>NUCLEOTIDE SEQUENCE [LARGE SCALE GENOMIC DNA]</scope>
    <source>
        <strain evidence="12">MHOM/CI/86/DAL972</strain>
    </source>
</reference>
<evidence type="ECO:0000256" key="2">
    <source>
        <dbReference type="ARBA" id="ARBA00004286"/>
    </source>
</evidence>
<dbReference type="Gene3D" id="1.10.20.10">
    <property type="entry name" value="Histone, subunit A"/>
    <property type="match status" value="1"/>
</dbReference>
<comment type="subcellular location">
    <subcellularLocation>
        <location evidence="2">Chromosome</location>
    </subcellularLocation>
    <subcellularLocation>
        <location evidence="1 8">Nucleus</location>
    </subcellularLocation>
</comment>
<dbReference type="Pfam" id="PF00125">
    <property type="entry name" value="Histone"/>
    <property type="match status" value="1"/>
</dbReference>
<keyword evidence="5 8" id="KW-0238">DNA-binding</keyword>
<dbReference type="InterPro" id="IPR055333">
    <property type="entry name" value="HISTONE_H2B_site"/>
</dbReference>
<dbReference type="GO" id="GO:0030527">
    <property type="term" value="F:structural constituent of chromatin"/>
    <property type="evidence" value="ECO:0007669"/>
    <property type="project" value="InterPro"/>
</dbReference>
<feature type="compositionally biased region" description="Basic and acidic residues" evidence="9">
    <location>
        <begin position="1"/>
        <end position="21"/>
    </location>
</feature>
<sequence>MEDKGYYLRTEGSNREVEHKKGMPPTKGGKRPLPLGGKGKGKRPPGQTTKSSSSRKKSGARRGKKQQRWDLYIHRTLRQVYKRGTLSKAAVRVLSSFIEDMYGKIQAEAVHVACINNVKTLTAREIQTSARLLLPPELAKHAMSEGTKAVAKYNASREEAYSKVL</sequence>
<dbReference type="EMBL" id="FN554974">
    <property type="protein sequence ID" value="CBH17721.1"/>
    <property type="molecule type" value="Genomic_DNA"/>
</dbReference>
<keyword evidence="4 8" id="KW-0158">Chromosome</keyword>
<dbReference type="SUPFAM" id="SSF47113">
    <property type="entry name" value="Histone-fold"/>
    <property type="match status" value="1"/>
</dbReference>
<evidence type="ECO:0000259" key="10">
    <source>
        <dbReference type="Pfam" id="PF00125"/>
    </source>
</evidence>
<dbReference type="GO" id="GO:0000786">
    <property type="term" value="C:nucleosome"/>
    <property type="evidence" value="ECO:0007669"/>
    <property type="project" value="UniProtKB-KW"/>
</dbReference>
<dbReference type="InterPro" id="IPR009072">
    <property type="entry name" value="Histone-fold"/>
</dbReference>
<feature type="region of interest" description="Disordered" evidence="9">
    <location>
        <begin position="1"/>
        <end position="68"/>
    </location>
</feature>
<dbReference type="CDD" id="cd22910">
    <property type="entry name" value="HFD_H2B"/>
    <property type="match status" value="1"/>
</dbReference>
<dbReference type="KEGG" id="tbg:TbgDal_XI8400"/>
<evidence type="ECO:0000256" key="1">
    <source>
        <dbReference type="ARBA" id="ARBA00004123"/>
    </source>
</evidence>
<keyword evidence="6 8" id="KW-0539">Nucleus</keyword>
<dbReference type="InterPro" id="IPR000558">
    <property type="entry name" value="Histone_H2B"/>
</dbReference>
<feature type="compositionally biased region" description="Basic residues" evidence="9">
    <location>
        <begin position="53"/>
        <end position="66"/>
    </location>
</feature>